<keyword evidence="3" id="KW-1185">Reference proteome</keyword>
<reference evidence="3" key="1">
    <citation type="submission" date="2013-12" db="EMBL/GenBank/DDBJ databases">
        <authorList>
            <person name="Aslett M."/>
        </authorList>
    </citation>
    <scope>NUCLEOTIDE SEQUENCE [LARGE SCALE GENOMIC DNA]</scope>
    <source>
        <strain evidence="3">Lindley</strain>
    </source>
</reference>
<protein>
    <submittedName>
        <fullName evidence="4">Zinc transporter 1</fullName>
    </submittedName>
</protein>
<evidence type="ECO:0000313" key="4">
    <source>
        <dbReference type="WBParaSite" id="GPLIN_000322400"/>
    </source>
</evidence>
<feature type="transmembrane region" description="Helical" evidence="2">
    <location>
        <begin position="208"/>
        <end position="226"/>
    </location>
</feature>
<evidence type="ECO:0000256" key="2">
    <source>
        <dbReference type="SAM" id="Phobius"/>
    </source>
</evidence>
<reference evidence="3" key="2">
    <citation type="submission" date="2014-05" db="EMBL/GenBank/DDBJ databases">
        <title>The genome and life-stage specific transcriptomes of Globodera pallida elucidate key aspects of plant parasitism by a cyst nematode.</title>
        <authorList>
            <person name="Cotton J.A."/>
            <person name="Lilley C.J."/>
            <person name="Jones L.M."/>
            <person name="Kikuchi T."/>
            <person name="Reid A.J."/>
            <person name="Thorpe P."/>
            <person name="Tsai I.J."/>
            <person name="Beasley H."/>
            <person name="Blok V."/>
            <person name="Cock P.J.A."/>
            <person name="Van den Akker S.E."/>
            <person name="Holroyd N."/>
            <person name="Hunt M."/>
            <person name="Mantelin S."/>
            <person name="Naghra H."/>
            <person name="Pain A."/>
            <person name="Palomares-Rius J.E."/>
            <person name="Zarowiecki M."/>
            <person name="Berriman M."/>
            <person name="Jones J.T."/>
            <person name="Urwin P.E."/>
        </authorList>
    </citation>
    <scope>NUCLEOTIDE SEQUENCE [LARGE SCALE GENOMIC DNA]</scope>
    <source>
        <strain evidence="3">Lindley</strain>
    </source>
</reference>
<dbReference type="WBParaSite" id="GPLIN_000322400">
    <property type="protein sequence ID" value="GPLIN_000322400"/>
    <property type="gene ID" value="GPLIN_000322400"/>
</dbReference>
<feature type="transmembrane region" description="Helical" evidence="2">
    <location>
        <begin position="139"/>
        <end position="160"/>
    </location>
</feature>
<dbReference type="OrthoDB" id="5873812at2759"/>
<feature type="region of interest" description="Disordered" evidence="1">
    <location>
        <begin position="1"/>
        <end position="23"/>
    </location>
</feature>
<sequence length="376" mass="42035">MVDQMDSKDNNTKTKLSALELPEESDSTTTVEISTKPFGTLHRAAYTALFALFLAQLVAILHNHSHLGGLTMFDTVILLIIKADTVDLHRLLFPSKNVAKSEIAPLLLIVACIVFEALIFVNFTHAVEAITCADSSSHFSAPFLATVGLNLMIKSPILYWSHELSVSDISLACRYFLHFGASLATVSLAIANQYFSPETDKFISCLDRYLGAGMCVLLSIVVLPLFKQNVPYLLCDVPEGAREDQLRAEIEQKFPNVRCTHLHIYIKWPGDKFDAFMHVTIDELFVNYSNDASQSEQSLQQLMHALQLLLRGKGARRVAIQPWLSVHGEQPRGQQQKLLLQDDETLNKFNMCISEQCLHENKSCCRKEKGKIGPKA</sequence>
<reference evidence="4" key="3">
    <citation type="submission" date="2016-06" db="UniProtKB">
        <authorList>
            <consortium name="WormBaseParasite"/>
        </authorList>
    </citation>
    <scope>IDENTIFICATION</scope>
</reference>
<keyword evidence="2" id="KW-0472">Membrane</keyword>
<keyword evidence="2" id="KW-1133">Transmembrane helix</keyword>
<evidence type="ECO:0000313" key="3">
    <source>
        <dbReference type="Proteomes" id="UP000050741"/>
    </source>
</evidence>
<accession>A0A183BRI8</accession>
<organism evidence="3 4">
    <name type="scientific">Globodera pallida</name>
    <name type="common">Potato cyst nematode worm</name>
    <name type="synonym">Heterodera pallida</name>
    <dbReference type="NCBI Taxonomy" id="36090"/>
    <lineage>
        <taxon>Eukaryota</taxon>
        <taxon>Metazoa</taxon>
        <taxon>Ecdysozoa</taxon>
        <taxon>Nematoda</taxon>
        <taxon>Chromadorea</taxon>
        <taxon>Rhabditida</taxon>
        <taxon>Tylenchina</taxon>
        <taxon>Tylenchomorpha</taxon>
        <taxon>Tylenchoidea</taxon>
        <taxon>Heteroderidae</taxon>
        <taxon>Heteroderinae</taxon>
        <taxon>Globodera</taxon>
    </lineage>
</organism>
<keyword evidence="2" id="KW-0812">Transmembrane</keyword>
<dbReference type="Proteomes" id="UP000050741">
    <property type="component" value="Unassembled WGS sequence"/>
</dbReference>
<evidence type="ECO:0000256" key="1">
    <source>
        <dbReference type="SAM" id="MobiDB-lite"/>
    </source>
</evidence>
<feature type="compositionally biased region" description="Basic and acidic residues" evidence="1">
    <location>
        <begin position="1"/>
        <end position="12"/>
    </location>
</feature>
<proteinExistence type="predicted"/>
<feature type="transmembrane region" description="Helical" evidence="2">
    <location>
        <begin position="172"/>
        <end position="196"/>
    </location>
</feature>
<dbReference type="AlphaFoldDB" id="A0A183BRI8"/>
<feature type="transmembrane region" description="Helical" evidence="2">
    <location>
        <begin position="44"/>
        <end position="61"/>
    </location>
</feature>
<feature type="transmembrane region" description="Helical" evidence="2">
    <location>
        <begin position="106"/>
        <end position="127"/>
    </location>
</feature>
<name>A0A183BRI8_GLOPA</name>